<dbReference type="RefSeq" id="XP_022240748.1">
    <property type="nucleotide sequence ID" value="XM_022385040.1"/>
</dbReference>
<dbReference type="InterPro" id="IPR050951">
    <property type="entry name" value="Retrovirus_Pol_polyprotein"/>
</dbReference>
<evidence type="ECO:0000313" key="2">
    <source>
        <dbReference type="Proteomes" id="UP000694941"/>
    </source>
</evidence>
<protein>
    <submittedName>
        <fullName evidence="3">Uncharacterized protein LOC111085611</fullName>
    </submittedName>
</protein>
<dbReference type="Gene3D" id="3.30.420.10">
    <property type="entry name" value="Ribonuclease H-like superfamily/Ribonuclease H"/>
    <property type="match status" value="1"/>
</dbReference>
<dbReference type="InterPro" id="IPR001584">
    <property type="entry name" value="Integrase_cat-core"/>
</dbReference>
<dbReference type="PANTHER" id="PTHR37984:SF15">
    <property type="entry name" value="INTEGRASE CATALYTIC DOMAIN-CONTAINING PROTEIN"/>
    <property type="match status" value="1"/>
</dbReference>
<proteinExistence type="predicted"/>
<sequence>MPLMGELFSRVAVDLNRPLAAVSDKGNWYMLTVVDYATFYPEAIALAKIETERAAEVLLEIFCKLDFQSEILSDRGTQFTSELMQEVYRLISTRQLFTTPYNPKCNPCETVSAVLKSILKKLCQERQWDWDSTDWLYHLDNVEQAKNGHDI</sequence>
<dbReference type="InterPro" id="IPR012337">
    <property type="entry name" value="RNaseH-like_sf"/>
</dbReference>
<evidence type="ECO:0000259" key="1">
    <source>
        <dbReference type="PROSITE" id="PS50994"/>
    </source>
</evidence>
<dbReference type="PANTHER" id="PTHR37984">
    <property type="entry name" value="PROTEIN CBG26694"/>
    <property type="match status" value="1"/>
</dbReference>
<dbReference type="InterPro" id="IPR036397">
    <property type="entry name" value="RNaseH_sf"/>
</dbReference>
<organism evidence="2 3">
    <name type="scientific">Limulus polyphemus</name>
    <name type="common">Atlantic horseshoe crab</name>
    <dbReference type="NCBI Taxonomy" id="6850"/>
    <lineage>
        <taxon>Eukaryota</taxon>
        <taxon>Metazoa</taxon>
        <taxon>Ecdysozoa</taxon>
        <taxon>Arthropoda</taxon>
        <taxon>Chelicerata</taxon>
        <taxon>Merostomata</taxon>
        <taxon>Xiphosura</taxon>
        <taxon>Limulidae</taxon>
        <taxon>Limulus</taxon>
    </lineage>
</organism>
<accession>A0ABM1SAU3</accession>
<dbReference type="GeneID" id="111085611"/>
<feature type="domain" description="Integrase catalytic" evidence="1">
    <location>
        <begin position="1"/>
        <end position="103"/>
    </location>
</feature>
<evidence type="ECO:0000313" key="3">
    <source>
        <dbReference type="RefSeq" id="XP_022240748.1"/>
    </source>
</evidence>
<dbReference type="Pfam" id="PF00665">
    <property type="entry name" value="rve"/>
    <property type="match status" value="1"/>
</dbReference>
<keyword evidence="2" id="KW-1185">Reference proteome</keyword>
<reference evidence="3" key="1">
    <citation type="submission" date="2025-08" db="UniProtKB">
        <authorList>
            <consortium name="RefSeq"/>
        </authorList>
    </citation>
    <scope>IDENTIFICATION</scope>
    <source>
        <tissue evidence="3">Muscle</tissue>
    </source>
</reference>
<dbReference type="PROSITE" id="PS50994">
    <property type="entry name" value="INTEGRASE"/>
    <property type="match status" value="1"/>
</dbReference>
<dbReference type="Proteomes" id="UP000694941">
    <property type="component" value="Unplaced"/>
</dbReference>
<dbReference type="SUPFAM" id="SSF53098">
    <property type="entry name" value="Ribonuclease H-like"/>
    <property type="match status" value="1"/>
</dbReference>
<gene>
    <name evidence="3" type="primary">LOC111085611</name>
</gene>
<name>A0ABM1SAU3_LIMPO</name>